<evidence type="ECO:0000313" key="2">
    <source>
        <dbReference type="Proteomes" id="UP001281761"/>
    </source>
</evidence>
<proteinExistence type="predicted"/>
<keyword evidence="2" id="KW-1185">Reference proteome</keyword>
<organism evidence="1 2">
    <name type="scientific">Blattamonas nauphoetae</name>
    <dbReference type="NCBI Taxonomy" id="2049346"/>
    <lineage>
        <taxon>Eukaryota</taxon>
        <taxon>Metamonada</taxon>
        <taxon>Preaxostyla</taxon>
        <taxon>Oxymonadida</taxon>
        <taxon>Blattamonas</taxon>
    </lineage>
</organism>
<sequence length="467" mass="52398">MGSFTLQKYLEMGFLRSVLSALEEQSPLETPLSDPLHAVFLSFSVQIRRAMEETNISVPHILGPLEQYLTFHLTNPTVTIFPEKASEAEEDWLSRWATISSEFPPISALEARRKETVVVEDMPEPLLLSTKLHPDQATDEIAQILDAASSFLISRSSLSTADAADVLLFLAIFENLFFRSFPFNDPNYEPEDPPDPIHRAHEMSMSDDFRNSLARLLVLSVMSGNAPIAMKGRELVLCWTKVWNQESLSSLLESGTVKTLAHISSDLCTPHSKDEAEMDDLIAQVSLVASARKESKLMEMSIELDRDVNVPHLMEYMKEVWEEVRLEAVGIVENEPSSAVPLFDTGLVFEAAIRIDSKPSPADTIASCASIFLYKLRTDLRSYISSSSFPATVARTLPPLLATKNVQLFGHTVNLLKAIITHFGRDHPERMAEHGLFFSLMDVLRMKKGAESHPQEREAGKSRRWKR</sequence>
<name>A0ABQ9X015_9EUKA</name>
<evidence type="ECO:0000313" key="1">
    <source>
        <dbReference type="EMBL" id="KAK2943976.1"/>
    </source>
</evidence>
<reference evidence="1 2" key="1">
    <citation type="journal article" date="2022" name="bioRxiv">
        <title>Genomics of Preaxostyla Flagellates Illuminates Evolutionary Transitions and the Path Towards Mitochondrial Loss.</title>
        <authorList>
            <person name="Novak L.V.F."/>
            <person name="Treitli S.C."/>
            <person name="Pyrih J."/>
            <person name="Halakuc P."/>
            <person name="Pipaliya S.V."/>
            <person name="Vacek V."/>
            <person name="Brzon O."/>
            <person name="Soukal P."/>
            <person name="Eme L."/>
            <person name="Dacks J.B."/>
            <person name="Karnkowska A."/>
            <person name="Elias M."/>
            <person name="Hampl V."/>
        </authorList>
    </citation>
    <scope>NUCLEOTIDE SEQUENCE [LARGE SCALE GENOMIC DNA]</scope>
    <source>
        <strain evidence="1">NAU3</strain>
        <tissue evidence="1">Gut</tissue>
    </source>
</reference>
<dbReference type="EMBL" id="JARBJD010000320">
    <property type="protein sequence ID" value="KAK2943976.1"/>
    <property type="molecule type" value="Genomic_DNA"/>
</dbReference>
<gene>
    <name evidence="1" type="ORF">BLNAU_21122</name>
</gene>
<comment type="caution">
    <text evidence="1">The sequence shown here is derived from an EMBL/GenBank/DDBJ whole genome shotgun (WGS) entry which is preliminary data.</text>
</comment>
<accession>A0ABQ9X015</accession>
<dbReference type="Proteomes" id="UP001281761">
    <property type="component" value="Unassembled WGS sequence"/>
</dbReference>
<protein>
    <submittedName>
        <fullName evidence="1">Uncharacterized protein</fullName>
    </submittedName>
</protein>